<evidence type="ECO:0000256" key="1">
    <source>
        <dbReference type="SAM" id="MobiDB-lite"/>
    </source>
</evidence>
<dbReference type="EMBL" id="HBNS01042464">
    <property type="protein sequence ID" value="CAE4641518.1"/>
    <property type="molecule type" value="Transcribed_RNA"/>
</dbReference>
<feature type="region of interest" description="Disordered" evidence="1">
    <location>
        <begin position="1"/>
        <end position="21"/>
    </location>
</feature>
<accession>A0A7S4SE61</accession>
<name>A0A7S4SE61_9STRA</name>
<dbReference type="AlphaFoldDB" id="A0A7S4SE61"/>
<protein>
    <submittedName>
        <fullName evidence="2">Uncharacterized protein</fullName>
    </submittedName>
</protein>
<feature type="compositionally biased region" description="Low complexity" evidence="1">
    <location>
        <begin position="1"/>
        <end position="10"/>
    </location>
</feature>
<reference evidence="2" key="1">
    <citation type="submission" date="2021-01" db="EMBL/GenBank/DDBJ databases">
        <authorList>
            <person name="Corre E."/>
            <person name="Pelletier E."/>
            <person name="Niang G."/>
            <person name="Scheremetjew M."/>
            <person name="Finn R."/>
            <person name="Kale V."/>
            <person name="Holt S."/>
            <person name="Cochrane G."/>
            <person name="Meng A."/>
            <person name="Brown T."/>
            <person name="Cohen L."/>
        </authorList>
    </citation>
    <scope>NUCLEOTIDE SEQUENCE</scope>
    <source>
        <strain evidence="2">GSO104</strain>
    </source>
</reference>
<proteinExistence type="predicted"/>
<gene>
    <name evidence="2" type="ORF">DBRI00130_LOCUS33012</name>
</gene>
<sequence length="326" mass="38110">MMMMMMMNGNNDDDDEDENKPTTLLTTKQREIQFAMASQFTEHMEERAYWHYNCGDTWDDDFPKLCKKSFSGECFVRLCRWKTTAQADNGSHGEEEEERGNICWQGFFKCAGLFVGEENRINKSASHAILSSLPEIEKIVNEIVRPNEGQQDYFPADVLQPYSSTLTKDYIALTVATFNKRSNQYELVVASHLPYDFYINSLHNGTVLLRFEECYEDAQGLEETSTFYRAPAITISSPKQQSNQYNDNNNVITHHNEKVTIQSFEIMKHWNECYYDDDDDAVYEQIEDDILNQQSSTSAISRRTRKRTPRRYSRKNRRFLKGLKIK</sequence>
<organism evidence="2">
    <name type="scientific">Ditylum brightwellii</name>
    <dbReference type="NCBI Taxonomy" id="49249"/>
    <lineage>
        <taxon>Eukaryota</taxon>
        <taxon>Sar</taxon>
        <taxon>Stramenopiles</taxon>
        <taxon>Ochrophyta</taxon>
        <taxon>Bacillariophyta</taxon>
        <taxon>Mediophyceae</taxon>
        <taxon>Lithodesmiophycidae</taxon>
        <taxon>Lithodesmiales</taxon>
        <taxon>Lithodesmiaceae</taxon>
        <taxon>Ditylum</taxon>
    </lineage>
</organism>
<evidence type="ECO:0000313" key="2">
    <source>
        <dbReference type="EMBL" id="CAE4641518.1"/>
    </source>
</evidence>